<sequence>MTASDLHALIHDGFIDLEPEYQRDVVWPEKKQIMLIDSMLNNFYIPAVIFSIRKEWSKEKGMELERRVCMDGKQRLTSMVRFMDGLIPYIHGNGIKYWYNLPNGETKRNQQLPDRLKREFDGKPISCIQYQDISEDDEREIFARVQLGVALSPAEKLQGMSSPFAAFVRQLQKQYIDADGTLGDAIKWQKKRGVDFACVAQIVFALYHLPNFTWPGLSKLEKFLKKKEVPTKTFKLEVLQIFSNYVALATDPRYYYGFQGIGDRVSPVEMVMIGLLLGYMKDYKSEDKAYHIKQLRLETRKQFKDIRMNDRVTKFMWSYIQSIKVPTKYVPSREETSSVSRKRKAARADENEFRPHKSRR</sequence>
<accession>M5GFJ0</accession>
<dbReference type="PANTHER" id="PTHR39639">
    <property type="entry name" value="CHROMOSOME 16, WHOLE GENOME SHOTGUN SEQUENCE"/>
    <property type="match status" value="1"/>
</dbReference>
<keyword evidence="4" id="KW-1185">Reference proteome</keyword>
<dbReference type="OrthoDB" id="5419821at2759"/>
<dbReference type="PANTHER" id="PTHR39639:SF1">
    <property type="entry name" value="DUF262 DOMAIN-CONTAINING PROTEIN"/>
    <property type="match status" value="1"/>
</dbReference>
<feature type="compositionally biased region" description="Basic and acidic residues" evidence="1">
    <location>
        <begin position="346"/>
        <end position="360"/>
    </location>
</feature>
<dbReference type="Pfam" id="PF03235">
    <property type="entry name" value="GmrSD_N"/>
    <property type="match status" value="1"/>
</dbReference>
<proteinExistence type="predicted"/>
<evidence type="ECO:0000313" key="3">
    <source>
        <dbReference type="EMBL" id="EJU04163.1"/>
    </source>
</evidence>
<protein>
    <recommendedName>
        <fullName evidence="2">GmrSD restriction endonucleases N-terminal domain-containing protein</fullName>
    </recommendedName>
</protein>
<dbReference type="RefSeq" id="XP_040631057.1">
    <property type="nucleotide sequence ID" value="XM_040775740.1"/>
</dbReference>
<evidence type="ECO:0000313" key="4">
    <source>
        <dbReference type="Proteomes" id="UP000030653"/>
    </source>
</evidence>
<dbReference type="STRING" id="1858805.M5GFJ0"/>
<dbReference type="AlphaFoldDB" id="M5GFJ0"/>
<dbReference type="InterPro" id="IPR004919">
    <property type="entry name" value="GmrSD_N"/>
</dbReference>
<evidence type="ECO:0000259" key="2">
    <source>
        <dbReference type="Pfam" id="PF03235"/>
    </source>
</evidence>
<dbReference type="OMA" id="ESIMRHY"/>
<name>M5GFJ0_DACPD</name>
<evidence type="ECO:0000256" key="1">
    <source>
        <dbReference type="SAM" id="MobiDB-lite"/>
    </source>
</evidence>
<dbReference type="HOGENOM" id="CLU_013023_0_2_1"/>
<feature type="region of interest" description="Disordered" evidence="1">
    <location>
        <begin position="331"/>
        <end position="360"/>
    </location>
</feature>
<dbReference type="GeneID" id="63690802"/>
<feature type="domain" description="GmrSD restriction endonucleases N-terminal" evidence="2">
    <location>
        <begin position="14"/>
        <end position="157"/>
    </location>
</feature>
<organism evidence="3 4">
    <name type="scientific">Dacryopinax primogenitus (strain DJM 731)</name>
    <name type="common">Brown rot fungus</name>
    <dbReference type="NCBI Taxonomy" id="1858805"/>
    <lineage>
        <taxon>Eukaryota</taxon>
        <taxon>Fungi</taxon>
        <taxon>Dikarya</taxon>
        <taxon>Basidiomycota</taxon>
        <taxon>Agaricomycotina</taxon>
        <taxon>Dacrymycetes</taxon>
        <taxon>Dacrymycetales</taxon>
        <taxon>Dacrymycetaceae</taxon>
        <taxon>Dacryopinax</taxon>
    </lineage>
</organism>
<reference evidence="3 4" key="1">
    <citation type="journal article" date="2012" name="Science">
        <title>The Paleozoic origin of enzymatic lignin decomposition reconstructed from 31 fungal genomes.</title>
        <authorList>
            <person name="Floudas D."/>
            <person name="Binder M."/>
            <person name="Riley R."/>
            <person name="Barry K."/>
            <person name="Blanchette R.A."/>
            <person name="Henrissat B."/>
            <person name="Martinez A.T."/>
            <person name="Otillar R."/>
            <person name="Spatafora J.W."/>
            <person name="Yadav J.S."/>
            <person name="Aerts A."/>
            <person name="Benoit I."/>
            <person name="Boyd A."/>
            <person name="Carlson A."/>
            <person name="Copeland A."/>
            <person name="Coutinho P.M."/>
            <person name="de Vries R.P."/>
            <person name="Ferreira P."/>
            <person name="Findley K."/>
            <person name="Foster B."/>
            <person name="Gaskell J."/>
            <person name="Glotzer D."/>
            <person name="Gorecki P."/>
            <person name="Heitman J."/>
            <person name="Hesse C."/>
            <person name="Hori C."/>
            <person name="Igarashi K."/>
            <person name="Jurgens J.A."/>
            <person name="Kallen N."/>
            <person name="Kersten P."/>
            <person name="Kohler A."/>
            <person name="Kuees U."/>
            <person name="Kumar T.K.A."/>
            <person name="Kuo A."/>
            <person name="LaButti K."/>
            <person name="Larrondo L.F."/>
            <person name="Lindquist E."/>
            <person name="Ling A."/>
            <person name="Lombard V."/>
            <person name="Lucas S."/>
            <person name="Lundell T."/>
            <person name="Martin R."/>
            <person name="McLaughlin D.J."/>
            <person name="Morgenstern I."/>
            <person name="Morin E."/>
            <person name="Murat C."/>
            <person name="Nagy L.G."/>
            <person name="Nolan M."/>
            <person name="Ohm R.A."/>
            <person name="Patyshakuliyeva A."/>
            <person name="Rokas A."/>
            <person name="Ruiz-Duenas F.J."/>
            <person name="Sabat G."/>
            <person name="Salamov A."/>
            <person name="Samejima M."/>
            <person name="Schmutz J."/>
            <person name="Slot J.C."/>
            <person name="St John F."/>
            <person name="Stenlid J."/>
            <person name="Sun H."/>
            <person name="Sun S."/>
            <person name="Syed K."/>
            <person name="Tsang A."/>
            <person name="Wiebenga A."/>
            <person name="Young D."/>
            <person name="Pisabarro A."/>
            <person name="Eastwood D.C."/>
            <person name="Martin F."/>
            <person name="Cullen D."/>
            <person name="Grigoriev I.V."/>
            <person name="Hibbett D.S."/>
        </authorList>
    </citation>
    <scope>NUCLEOTIDE SEQUENCE [LARGE SCALE GENOMIC DNA]</scope>
    <source>
        <strain evidence="3 4">DJM-731 SS1</strain>
    </source>
</reference>
<dbReference type="Proteomes" id="UP000030653">
    <property type="component" value="Unassembled WGS sequence"/>
</dbReference>
<gene>
    <name evidence="3" type="ORF">DACRYDRAFT_63803</name>
</gene>
<dbReference type="EMBL" id="JH795858">
    <property type="protein sequence ID" value="EJU04163.1"/>
    <property type="molecule type" value="Genomic_DNA"/>
</dbReference>